<evidence type="ECO:0000256" key="5">
    <source>
        <dbReference type="ARBA" id="ARBA00022989"/>
    </source>
</evidence>
<evidence type="ECO:0000256" key="2">
    <source>
        <dbReference type="ARBA" id="ARBA00022448"/>
    </source>
</evidence>
<dbReference type="GO" id="GO:0015385">
    <property type="term" value="F:sodium:proton antiporter activity"/>
    <property type="evidence" value="ECO:0007669"/>
    <property type="project" value="InterPro"/>
</dbReference>
<evidence type="ECO:0000256" key="7">
    <source>
        <dbReference type="ARBA" id="ARBA00023065"/>
    </source>
</evidence>
<dbReference type="AlphaFoldDB" id="A0AA46TKM4"/>
<evidence type="ECO:0000313" key="13">
    <source>
        <dbReference type="Proteomes" id="UP001164390"/>
    </source>
</evidence>
<evidence type="ECO:0000256" key="6">
    <source>
        <dbReference type="ARBA" id="ARBA00023053"/>
    </source>
</evidence>
<name>A0AA46TKM4_9ACTN</name>
<keyword evidence="5 10" id="KW-1133">Transmembrane helix</keyword>
<accession>A0AA46TKM4</accession>
<keyword evidence="9" id="KW-0739">Sodium transport</keyword>
<dbReference type="PANTHER" id="PTHR10110">
    <property type="entry name" value="SODIUM/HYDROGEN EXCHANGER"/>
    <property type="match status" value="1"/>
</dbReference>
<protein>
    <submittedName>
        <fullName evidence="12">Sodium:proton antiporter</fullName>
    </submittedName>
</protein>
<feature type="transmembrane region" description="Helical" evidence="10">
    <location>
        <begin position="427"/>
        <end position="447"/>
    </location>
</feature>
<keyword evidence="13" id="KW-1185">Reference proteome</keyword>
<dbReference type="GO" id="GO:0051453">
    <property type="term" value="P:regulation of intracellular pH"/>
    <property type="evidence" value="ECO:0007669"/>
    <property type="project" value="TreeGrafter"/>
</dbReference>
<keyword evidence="2" id="KW-0813">Transport</keyword>
<dbReference type="Gene3D" id="6.10.140.1330">
    <property type="match status" value="1"/>
</dbReference>
<keyword evidence="3" id="KW-1003">Cell membrane</keyword>
<evidence type="ECO:0000256" key="1">
    <source>
        <dbReference type="ARBA" id="ARBA00004651"/>
    </source>
</evidence>
<comment type="subcellular location">
    <subcellularLocation>
        <location evidence="1">Cell membrane</location>
        <topology evidence="1">Multi-pass membrane protein</topology>
    </subcellularLocation>
</comment>
<keyword evidence="7" id="KW-0406">Ion transport</keyword>
<evidence type="ECO:0000259" key="11">
    <source>
        <dbReference type="Pfam" id="PF00999"/>
    </source>
</evidence>
<dbReference type="GO" id="GO:0015386">
    <property type="term" value="F:potassium:proton antiporter activity"/>
    <property type="evidence" value="ECO:0007669"/>
    <property type="project" value="TreeGrafter"/>
</dbReference>
<proteinExistence type="predicted"/>
<feature type="transmembrane region" description="Helical" evidence="10">
    <location>
        <begin position="83"/>
        <end position="105"/>
    </location>
</feature>
<evidence type="ECO:0000256" key="4">
    <source>
        <dbReference type="ARBA" id="ARBA00022692"/>
    </source>
</evidence>
<evidence type="ECO:0000256" key="9">
    <source>
        <dbReference type="ARBA" id="ARBA00023201"/>
    </source>
</evidence>
<dbReference type="InterPro" id="IPR006153">
    <property type="entry name" value="Cation/H_exchanger_TM"/>
</dbReference>
<dbReference type="GO" id="GO:0005886">
    <property type="term" value="C:plasma membrane"/>
    <property type="evidence" value="ECO:0007669"/>
    <property type="project" value="UniProtKB-SubCell"/>
</dbReference>
<dbReference type="InterPro" id="IPR018422">
    <property type="entry name" value="Cation/H_exchanger_CPA1"/>
</dbReference>
<dbReference type="Proteomes" id="UP001164390">
    <property type="component" value="Chromosome"/>
</dbReference>
<sequence>MELLVIGVLGLLVIAGCGVLADRIGLAAPLVLVVVGIAISVLPFTPEIEIEPELILAGLLPPLLYSAAVSVPTMNLRRDFGAVGGLSIALVVLSSLVLGAFFSWAIPGLDFAWGVALGAVISPTDAAANAIAKRMGVAPRVMVILEGESLFNDATALVLLRTAVATAAASFSLWQTLGKFAFAVGAAVVIGFVVGHLGVYARARVDDSAINTVLSFTVPFVASIPAEAVDASGLVAAVVAGVVTGWHGPRDLSPQHRLSDTQNWRTVELVLEGAIFLLMGLELSAVIGDVHESDTGIGPAVGLSLVALTLTILIRAAYTAPLLRALRRRSERRQRLGPRLNEIHERLHDPEKVAEIEGRAARRTRRRTFDIERFRVRIRRLMADLDYYLESPLSWRDGGVLVWSGMRGAVTVAAAQTLPEDAPHRSVLVLIAYAVATFSLLIQGGTLSTAVRLLRPSAPDPEHEREERAQILTLLRAVEVPADDLSPKQHALALVRARRVALLNVRDDGSYDAEGLTAALESLDAQEISLVSQGDPSA</sequence>
<keyword evidence="4 10" id="KW-0812">Transmembrane</keyword>
<feature type="transmembrane region" description="Helical" evidence="10">
    <location>
        <begin position="269"/>
        <end position="288"/>
    </location>
</feature>
<dbReference type="GO" id="GO:0098719">
    <property type="term" value="P:sodium ion import across plasma membrane"/>
    <property type="evidence" value="ECO:0007669"/>
    <property type="project" value="TreeGrafter"/>
</dbReference>
<feature type="transmembrane region" description="Helical" evidence="10">
    <location>
        <begin position="54"/>
        <end position="71"/>
    </location>
</feature>
<evidence type="ECO:0000256" key="10">
    <source>
        <dbReference type="SAM" id="Phobius"/>
    </source>
</evidence>
<keyword evidence="8 10" id="KW-0472">Membrane</keyword>
<evidence type="ECO:0000256" key="3">
    <source>
        <dbReference type="ARBA" id="ARBA00022475"/>
    </source>
</evidence>
<dbReference type="EMBL" id="CP094970">
    <property type="protein sequence ID" value="UYM06649.1"/>
    <property type="molecule type" value="Genomic_DNA"/>
</dbReference>
<feature type="transmembrane region" description="Helical" evidence="10">
    <location>
        <begin position="300"/>
        <end position="323"/>
    </location>
</feature>
<evidence type="ECO:0000313" key="12">
    <source>
        <dbReference type="EMBL" id="UYM06649.1"/>
    </source>
</evidence>
<evidence type="ECO:0000256" key="8">
    <source>
        <dbReference type="ARBA" id="ARBA00023136"/>
    </source>
</evidence>
<gene>
    <name evidence="12" type="ORF">L0C25_06140</name>
</gene>
<reference evidence="12" key="1">
    <citation type="submission" date="2022-01" db="EMBL/GenBank/DDBJ databases">
        <title>Nocardioidaceae gen. sp. A5X3R13.</title>
        <authorList>
            <person name="Lopez Marin M.A."/>
            <person name="Uhlik O."/>
        </authorList>
    </citation>
    <scope>NUCLEOTIDE SEQUENCE</scope>
    <source>
        <strain evidence="12">A5X3R13</strain>
    </source>
</reference>
<feature type="transmembrane region" description="Helical" evidence="10">
    <location>
        <begin position="180"/>
        <end position="201"/>
    </location>
</feature>
<feature type="domain" description="Cation/H+ exchanger transmembrane" evidence="11">
    <location>
        <begin position="12"/>
        <end position="329"/>
    </location>
</feature>
<organism evidence="12 13">
    <name type="scientific">Solicola gregarius</name>
    <dbReference type="NCBI Taxonomy" id="2908642"/>
    <lineage>
        <taxon>Bacteria</taxon>
        <taxon>Bacillati</taxon>
        <taxon>Actinomycetota</taxon>
        <taxon>Actinomycetes</taxon>
        <taxon>Propionibacteriales</taxon>
        <taxon>Nocardioidaceae</taxon>
        <taxon>Solicola</taxon>
    </lineage>
</organism>
<dbReference type="PANTHER" id="PTHR10110:SF86">
    <property type="entry name" value="SODIUM_HYDROGEN EXCHANGER 7"/>
    <property type="match status" value="1"/>
</dbReference>
<dbReference type="RefSeq" id="WP_271635558.1">
    <property type="nucleotide sequence ID" value="NZ_CP094970.1"/>
</dbReference>
<dbReference type="Pfam" id="PF00999">
    <property type="entry name" value="Na_H_Exchanger"/>
    <property type="match status" value="1"/>
</dbReference>
<keyword evidence="6" id="KW-0915">Sodium</keyword>
<dbReference type="KEGG" id="sgrg:L0C25_06140"/>